<evidence type="ECO:0000256" key="2">
    <source>
        <dbReference type="ARBA" id="ARBA00023315"/>
    </source>
</evidence>
<dbReference type="RefSeq" id="WP_032078543.1">
    <property type="nucleotide sequence ID" value="NZ_CP020953.1"/>
</dbReference>
<dbReference type="Proteomes" id="UP000244910">
    <property type="component" value="Chromosome"/>
</dbReference>
<evidence type="ECO:0000313" key="4">
    <source>
        <dbReference type="EMBL" id="AWI06292.1"/>
    </source>
</evidence>
<organism evidence="4 5">
    <name type="scientific">Clostridium drakei</name>
    <dbReference type="NCBI Taxonomy" id="332101"/>
    <lineage>
        <taxon>Bacteria</taxon>
        <taxon>Bacillati</taxon>
        <taxon>Bacillota</taxon>
        <taxon>Clostridia</taxon>
        <taxon>Eubacteriales</taxon>
        <taxon>Clostridiaceae</taxon>
        <taxon>Clostridium</taxon>
    </lineage>
</organism>
<protein>
    <submittedName>
        <fullName evidence="4">GNAT family N-acetyltransferase</fullName>
    </submittedName>
</protein>
<accession>A0A2U8DW62</accession>
<keyword evidence="1 4" id="KW-0808">Transferase</keyword>
<dbReference type="PANTHER" id="PTHR43420">
    <property type="entry name" value="ACETYLTRANSFERASE"/>
    <property type="match status" value="1"/>
</dbReference>
<dbReference type="InterPro" id="IPR016181">
    <property type="entry name" value="Acyl_CoA_acyltransferase"/>
</dbReference>
<dbReference type="AlphaFoldDB" id="A0A2U8DW62"/>
<dbReference type="Pfam" id="PF00583">
    <property type="entry name" value="Acetyltransf_1"/>
    <property type="match status" value="1"/>
</dbReference>
<dbReference type="OrthoDB" id="5319888at2"/>
<name>A0A2U8DW62_9CLOT</name>
<sequence length="212" mass="24570">MTQISIEKYQDSDFKKVISLLVSSFESKFCHRQNLTMSNIENILYSIWDIKAENSSYLHFVAKKDGKVVGVILIRVGKPLKSQKKNLFFHLCQRYGLFNMLFLIFKLSVLEMVTSKDCYVEHIAVDKSMRGNGVGELLISYAEEVLRGRGFTSLSLVVAENNSAKHLYDRNGFKDIKHISSRFKEYFIGINQWVFMRKNLIRNPQGKILKVK</sequence>
<keyword evidence="2" id="KW-0012">Acyltransferase</keyword>
<dbReference type="PROSITE" id="PS51186">
    <property type="entry name" value="GNAT"/>
    <property type="match status" value="1"/>
</dbReference>
<gene>
    <name evidence="4" type="ORF">B9W14_17870</name>
</gene>
<proteinExistence type="predicted"/>
<feature type="domain" description="N-acetyltransferase" evidence="3">
    <location>
        <begin position="4"/>
        <end position="201"/>
    </location>
</feature>
<evidence type="ECO:0000313" key="5">
    <source>
        <dbReference type="Proteomes" id="UP000244910"/>
    </source>
</evidence>
<evidence type="ECO:0000259" key="3">
    <source>
        <dbReference type="PROSITE" id="PS51186"/>
    </source>
</evidence>
<dbReference type="CDD" id="cd04301">
    <property type="entry name" value="NAT_SF"/>
    <property type="match status" value="1"/>
</dbReference>
<dbReference type="EMBL" id="CP020953">
    <property type="protein sequence ID" value="AWI06292.1"/>
    <property type="molecule type" value="Genomic_DNA"/>
</dbReference>
<evidence type="ECO:0000256" key="1">
    <source>
        <dbReference type="ARBA" id="ARBA00022679"/>
    </source>
</evidence>
<dbReference type="InterPro" id="IPR000182">
    <property type="entry name" value="GNAT_dom"/>
</dbReference>
<dbReference type="Gene3D" id="3.40.630.30">
    <property type="match status" value="1"/>
</dbReference>
<dbReference type="KEGG" id="cdrk:B9W14_17870"/>
<dbReference type="PANTHER" id="PTHR43420:SF44">
    <property type="entry name" value="ACETYLTRANSFERASE YPEA"/>
    <property type="match status" value="1"/>
</dbReference>
<reference evidence="5" key="1">
    <citation type="submission" date="2017-04" db="EMBL/GenBank/DDBJ databases">
        <authorList>
            <person name="Song Y."/>
            <person name="Cho B.-K."/>
        </authorList>
    </citation>
    <scope>NUCLEOTIDE SEQUENCE [LARGE SCALE GENOMIC DNA]</scope>
    <source>
        <strain evidence="5">SL1</strain>
    </source>
</reference>
<dbReference type="InterPro" id="IPR050680">
    <property type="entry name" value="YpeA/RimI_acetyltransf"/>
</dbReference>
<dbReference type="GO" id="GO:0016747">
    <property type="term" value="F:acyltransferase activity, transferring groups other than amino-acyl groups"/>
    <property type="evidence" value="ECO:0007669"/>
    <property type="project" value="InterPro"/>
</dbReference>
<keyword evidence="5" id="KW-1185">Reference proteome</keyword>
<dbReference type="SUPFAM" id="SSF55729">
    <property type="entry name" value="Acyl-CoA N-acyltransferases (Nat)"/>
    <property type="match status" value="1"/>
</dbReference>